<dbReference type="Proteomes" id="UP001204151">
    <property type="component" value="Unassembled WGS sequence"/>
</dbReference>
<dbReference type="Pfam" id="PF07007">
    <property type="entry name" value="LprI"/>
    <property type="match status" value="1"/>
</dbReference>
<dbReference type="InterPro" id="IPR009739">
    <property type="entry name" value="LprI-like_N"/>
</dbReference>
<dbReference type="Gene3D" id="1.20.1270.180">
    <property type="match status" value="1"/>
</dbReference>
<dbReference type="PANTHER" id="PTHR39176">
    <property type="entry name" value="PERIPLASMIC PROTEIN-RELATED"/>
    <property type="match status" value="1"/>
</dbReference>
<dbReference type="PANTHER" id="PTHR39176:SF1">
    <property type="entry name" value="PERIPLASMIC PROTEIN"/>
    <property type="match status" value="1"/>
</dbReference>
<accession>A0ABT1ZVN2</accession>
<name>A0ABT1ZVN2_9BURK</name>
<evidence type="ECO:0000259" key="1">
    <source>
        <dbReference type="Pfam" id="PF07007"/>
    </source>
</evidence>
<organism evidence="2 3">
    <name type="scientific">Massilia pinisoli</name>
    <dbReference type="NCBI Taxonomy" id="1772194"/>
    <lineage>
        <taxon>Bacteria</taxon>
        <taxon>Pseudomonadati</taxon>
        <taxon>Pseudomonadota</taxon>
        <taxon>Betaproteobacteria</taxon>
        <taxon>Burkholderiales</taxon>
        <taxon>Oxalobacteraceae</taxon>
        <taxon>Telluria group</taxon>
        <taxon>Massilia</taxon>
    </lineage>
</organism>
<keyword evidence="3" id="KW-1185">Reference proteome</keyword>
<comment type="caution">
    <text evidence="2">The sequence shown here is derived from an EMBL/GenBank/DDBJ whole genome shotgun (WGS) entry which is preliminary data.</text>
</comment>
<evidence type="ECO:0000313" key="3">
    <source>
        <dbReference type="Proteomes" id="UP001204151"/>
    </source>
</evidence>
<proteinExistence type="predicted"/>
<sequence length="129" mass="14876">MKEFVRRTGVTYVTEKELLDSCDGAQRSMTWCAEYHFIERDLELNDAYRDLKNNLDERDLNKLVAAQRAWIAFRDRDCAFSASDVEGGSMHPMVVSICKQEMTEDRIGELKHYAACTSVRGTCPPRHPR</sequence>
<reference evidence="2 3" key="1">
    <citation type="submission" date="2022-08" db="EMBL/GenBank/DDBJ databases">
        <title>Reclassification of Massilia species as members of the genera Telluria, Duganella, Pseudoduganella, Mokoshia gen. nov. and Zemynaea gen. nov. using orthogonal and non-orthogonal genome-based approaches.</title>
        <authorList>
            <person name="Bowman J.P."/>
        </authorList>
    </citation>
    <scope>NUCLEOTIDE SEQUENCE [LARGE SCALE GENOMIC DNA]</scope>
    <source>
        <strain evidence="2 3">JCM 31316</strain>
    </source>
</reference>
<evidence type="ECO:0000313" key="2">
    <source>
        <dbReference type="EMBL" id="MCS0584000.1"/>
    </source>
</evidence>
<dbReference type="RefSeq" id="WP_258818561.1">
    <property type="nucleotide sequence ID" value="NZ_JANUGW010000017.1"/>
</dbReference>
<feature type="domain" description="Lysozyme inhibitor LprI-like N-terminal" evidence="1">
    <location>
        <begin position="24"/>
        <end position="110"/>
    </location>
</feature>
<protein>
    <submittedName>
        <fullName evidence="2">Lysozyme inhibitor LprI family protein</fullName>
    </submittedName>
</protein>
<gene>
    <name evidence="2" type="ORF">NX784_20595</name>
</gene>
<dbReference type="EMBL" id="JANUGW010000017">
    <property type="protein sequence ID" value="MCS0584000.1"/>
    <property type="molecule type" value="Genomic_DNA"/>
</dbReference>